<dbReference type="InterPro" id="IPR050388">
    <property type="entry name" value="ABC_Ni/Peptide_Import"/>
</dbReference>
<dbReference type="InterPro" id="IPR003593">
    <property type="entry name" value="AAA+_ATPase"/>
</dbReference>
<organism evidence="9 10">
    <name type="scientific">Mesorhizobium plurifarium</name>
    <dbReference type="NCBI Taxonomy" id="69974"/>
    <lineage>
        <taxon>Bacteria</taxon>
        <taxon>Pseudomonadati</taxon>
        <taxon>Pseudomonadota</taxon>
        <taxon>Alphaproteobacteria</taxon>
        <taxon>Hyphomicrobiales</taxon>
        <taxon>Phyllobacteriaceae</taxon>
        <taxon>Mesorhizobium</taxon>
    </lineage>
</organism>
<dbReference type="Proteomes" id="UP000182888">
    <property type="component" value="Unassembled WGS sequence"/>
</dbReference>
<dbReference type="GO" id="GO:0055085">
    <property type="term" value="P:transmembrane transport"/>
    <property type="evidence" value="ECO:0007669"/>
    <property type="project" value="UniProtKB-ARBA"/>
</dbReference>
<keyword evidence="3" id="KW-0813">Transport</keyword>
<evidence type="ECO:0000256" key="7">
    <source>
        <dbReference type="ARBA" id="ARBA00023136"/>
    </source>
</evidence>
<dbReference type="InterPro" id="IPR003439">
    <property type="entry name" value="ABC_transporter-like_ATP-bd"/>
</dbReference>
<dbReference type="GO" id="GO:0005886">
    <property type="term" value="C:plasma membrane"/>
    <property type="evidence" value="ECO:0007669"/>
    <property type="project" value="UniProtKB-SubCell"/>
</dbReference>
<dbReference type="GO" id="GO:0005524">
    <property type="term" value="F:ATP binding"/>
    <property type="evidence" value="ECO:0007669"/>
    <property type="project" value="UniProtKB-KW"/>
</dbReference>
<dbReference type="FunFam" id="3.40.50.300:FF:000016">
    <property type="entry name" value="Oligopeptide ABC transporter ATP-binding component"/>
    <property type="match status" value="1"/>
</dbReference>
<evidence type="ECO:0000313" key="10">
    <source>
        <dbReference type="Proteomes" id="UP000182888"/>
    </source>
</evidence>
<dbReference type="AlphaFoldDB" id="A0A0K2VQ86"/>
<reference evidence="10" key="1">
    <citation type="submission" date="2014-08" db="EMBL/GenBank/DDBJ databases">
        <authorList>
            <person name="Edwards T."/>
        </authorList>
    </citation>
    <scope>NUCLEOTIDE SEQUENCE [LARGE SCALE GENOMIC DNA]</scope>
</reference>
<dbReference type="InterPro" id="IPR017871">
    <property type="entry name" value="ABC_transporter-like_CS"/>
</dbReference>
<dbReference type="InterPro" id="IPR027417">
    <property type="entry name" value="P-loop_NTPase"/>
</dbReference>
<evidence type="ECO:0000313" key="9">
    <source>
        <dbReference type="EMBL" id="CDX50983.1"/>
    </source>
</evidence>
<comment type="subcellular location">
    <subcellularLocation>
        <location evidence="1">Cell inner membrane</location>
        <topology evidence="1">Peripheral membrane protein</topology>
    </subcellularLocation>
</comment>
<evidence type="ECO:0000256" key="1">
    <source>
        <dbReference type="ARBA" id="ARBA00004417"/>
    </source>
</evidence>
<dbReference type="EMBL" id="CCND01000005">
    <property type="protein sequence ID" value="CDX50983.1"/>
    <property type="molecule type" value="Genomic_DNA"/>
</dbReference>
<evidence type="ECO:0000259" key="8">
    <source>
        <dbReference type="PROSITE" id="PS50893"/>
    </source>
</evidence>
<keyword evidence="4" id="KW-1003">Cell membrane</keyword>
<feature type="domain" description="ABC transporter" evidence="8">
    <location>
        <begin position="12"/>
        <end position="263"/>
    </location>
</feature>
<dbReference type="SUPFAM" id="SSF52540">
    <property type="entry name" value="P-loop containing nucleoside triphosphate hydrolases"/>
    <property type="match status" value="1"/>
</dbReference>
<evidence type="ECO:0000256" key="4">
    <source>
        <dbReference type="ARBA" id="ARBA00022475"/>
    </source>
</evidence>
<proteinExistence type="inferred from homology"/>
<protein>
    <submittedName>
        <fullName evidence="9">Oligopeptide transporter subunit ATP-binding component of ABC superfamily</fullName>
    </submittedName>
</protein>
<dbReference type="CDD" id="cd03257">
    <property type="entry name" value="ABC_NikE_OppD_transporters"/>
    <property type="match status" value="1"/>
</dbReference>
<evidence type="ECO:0000256" key="5">
    <source>
        <dbReference type="ARBA" id="ARBA00022741"/>
    </source>
</evidence>
<dbReference type="Pfam" id="PF08352">
    <property type="entry name" value="oligo_HPY"/>
    <property type="match status" value="1"/>
</dbReference>
<keyword evidence="7" id="KW-0472">Membrane</keyword>
<dbReference type="PROSITE" id="PS00211">
    <property type="entry name" value="ABC_TRANSPORTER_1"/>
    <property type="match status" value="1"/>
</dbReference>
<evidence type="ECO:0000256" key="3">
    <source>
        <dbReference type="ARBA" id="ARBA00022448"/>
    </source>
</evidence>
<dbReference type="Pfam" id="PF00005">
    <property type="entry name" value="ABC_tran"/>
    <property type="match status" value="1"/>
</dbReference>
<dbReference type="NCBIfam" id="TIGR01727">
    <property type="entry name" value="oligo_HPY"/>
    <property type="match status" value="1"/>
</dbReference>
<keyword evidence="6 9" id="KW-0067">ATP-binding</keyword>
<evidence type="ECO:0000256" key="6">
    <source>
        <dbReference type="ARBA" id="ARBA00022840"/>
    </source>
</evidence>
<dbReference type="SMART" id="SM00382">
    <property type="entry name" value="AAA"/>
    <property type="match status" value="1"/>
</dbReference>
<dbReference type="PANTHER" id="PTHR43297:SF2">
    <property type="entry name" value="DIPEPTIDE TRANSPORT ATP-BINDING PROTEIN DPPD"/>
    <property type="match status" value="1"/>
</dbReference>
<comment type="similarity">
    <text evidence="2">Belongs to the ABC transporter superfamily.</text>
</comment>
<dbReference type="PANTHER" id="PTHR43297">
    <property type="entry name" value="OLIGOPEPTIDE TRANSPORT ATP-BINDING PROTEIN APPD"/>
    <property type="match status" value="1"/>
</dbReference>
<gene>
    <name evidence="9" type="primary">oppD</name>
    <name evidence="9" type="ORF">MPL1032_130076</name>
</gene>
<dbReference type="Gene3D" id="3.40.50.300">
    <property type="entry name" value="P-loop containing nucleotide triphosphate hydrolases"/>
    <property type="match status" value="1"/>
</dbReference>
<dbReference type="GO" id="GO:0015833">
    <property type="term" value="P:peptide transport"/>
    <property type="evidence" value="ECO:0007669"/>
    <property type="project" value="InterPro"/>
</dbReference>
<name>A0A0K2VQ86_MESPL</name>
<dbReference type="InterPro" id="IPR013563">
    <property type="entry name" value="Oligopep_ABC_C"/>
</dbReference>
<evidence type="ECO:0000256" key="2">
    <source>
        <dbReference type="ARBA" id="ARBA00005417"/>
    </source>
</evidence>
<dbReference type="PROSITE" id="PS50893">
    <property type="entry name" value="ABC_TRANSPORTER_2"/>
    <property type="match status" value="1"/>
</dbReference>
<accession>A0A0K2VQ86</accession>
<dbReference type="GO" id="GO:0016887">
    <property type="term" value="F:ATP hydrolysis activity"/>
    <property type="evidence" value="ECO:0007669"/>
    <property type="project" value="InterPro"/>
</dbReference>
<keyword evidence="5" id="KW-0547">Nucleotide-binding</keyword>
<sequence>MIQTVGSATSILDVRNLTVTLHTPKTSVRPVDRVSYTVNEGEVLAIVGESGSGKTILNLAPLGLLPAGVDSDLEGSVRFEDQDLLTSGEDKLRAVRGGGIGVIFQDPLSALNPVRKIGRQIAEVAEQHLKLTPRAAERRAGELLSLVGLPDPLSRLQQYPHELSGGQRQRVGIAMSIAGEPRLLIADEPTTALDVTVQAQIVSLLKDLQRRLKMAIVIITHDIGVVSGMATKVAVMYAGRLAEIGSVDDVLTRSVHPYTLGLLNSVPTLKAPIGSRFSGLPGSPPDLSRRIDGCAFMPRCSQAIPSCERGRPPLVHAPGDSPEHLAACPVVMNKLAEELA</sequence>